<proteinExistence type="predicted"/>
<sequence length="219" mass="25519">MDYENNNAQISSNKNPENNFIEDENFERRDLIINEHQSGSSLKRISEYENIPQSTDRDRLSIPRSPVKAEVSSEGKLTKAMLLNLNKMAHLVSKQSALRLSDQKYTNYRKNFPDEKIHFVDKVRFILSMRLKMCRALIGTTTIPRVPNIRVVKKEINTSPYNEESFLGYAENFFRHIEANSLMATRRAVNVDNVRFHKASTIMECFDRNGHEISFLQPY</sequence>
<evidence type="ECO:0008006" key="3">
    <source>
        <dbReference type="Google" id="ProtNLM"/>
    </source>
</evidence>
<dbReference type="OrthoDB" id="5977738at2759"/>
<protein>
    <recommendedName>
        <fullName evidence="3">Tc1-like transposase DDE domain-containing protein</fullName>
    </recommendedName>
</protein>
<gene>
    <name evidence="1" type="ORF">RF11_08774</name>
</gene>
<dbReference type="AlphaFoldDB" id="A0A0C2JPJ2"/>
<evidence type="ECO:0000313" key="1">
    <source>
        <dbReference type="EMBL" id="KII71278.1"/>
    </source>
</evidence>
<organism evidence="1 2">
    <name type="scientific">Thelohanellus kitauei</name>
    <name type="common">Myxosporean</name>
    <dbReference type="NCBI Taxonomy" id="669202"/>
    <lineage>
        <taxon>Eukaryota</taxon>
        <taxon>Metazoa</taxon>
        <taxon>Cnidaria</taxon>
        <taxon>Myxozoa</taxon>
        <taxon>Myxosporea</taxon>
        <taxon>Bivalvulida</taxon>
        <taxon>Platysporina</taxon>
        <taxon>Myxobolidae</taxon>
        <taxon>Thelohanellus</taxon>
    </lineage>
</organism>
<accession>A0A0C2JPJ2</accession>
<dbReference type="EMBL" id="JWZT01001813">
    <property type="protein sequence ID" value="KII71278.1"/>
    <property type="molecule type" value="Genomic_DNA"/>
</dbReference>
<name>A0A0C2JPJ2_THEKT</name>
<reference evidence="1 2" key="1">
    <citation type="journal article" date="2014" name="Genome Biol. Evol.">
        <title>The genome of the myxosporean Thelohanellus kitauei shows adaptations to nutrient acquisition within its fish host.</title>
        <authorList>
            <person name="Yang Y."/>
            <person name="Xiong J."/>
            <person name="Zhou Z."/>
            <person name="Huo F."/>
            <person name="Miao W."/>
            <person name="Ran C."/>
            <person name="Liu Y."/>
            <person name="Zhang J."/>
            <person name="Feng J."/>
            <person name="Wang M."/>
            <person name="Wang M."/>
            <person name="Wang L."/>
            <person name="Yao B."/>
        </authorList>
    </citation>
    <scope>NUCLEOTIDE SEQUENCE [LARGE SCALE GENOMIC DNA]</scope>
    <source>
        <strain evidence="1">Wuqing</strain>
    </source>
</reference>
<comment type="caution">
    <text evidence="1">The sequence shown here is derived from an EMBL/GenBank/DDBJ whole genome shotgun (WGS) entry which is preliminary data.</text>
</comment>
<evidence type="ECO:0000313" key="2">
    <source>
        <dbReference type="Proteomes" id="UP000031668"/>
    </source>
</evidence>
<dbReference type="Proteomes" id="UP000031668">
    <property type="component" value="Unassembled WGS sequence"/>
</dbReference>
<keyword evidence="2" id="KW-1185">Reference proteome</keyword>